<dbReference type="EC" id="2.1.1.222" evidence="5"/>
<proteinExistence type="inferred from homology"/>
<keyword evidence="1 5" id="KW-0489">Methyltransferase</keyword>
<dbReference type="InterPro" id="IPR029063">
    <property type="entry name" value="SAM-dependent_MTases_sf"/>
</dbReference>
<dbReference type="GO" id="GO:0032259">
    <property type="term" value="P:methylation"/>
    <property type="evidence" value="ECO:0007669"/>
    <property type="project" value="UniProtKB-KW"/>
</dbReference>
<dbReference type="InterPro" id="IPR010233">
    <property type="entry name" value="UbiG_MeTrfase"/>
</dbReference>
<keyword evidence="2 5" id="KW-0808">Transferase</keyword>
<evidence type="ECO:0000313" key="7">
    <source>
        <dbReference type="Proteomes" id="UP000321548"/>
    </source>
</evidence>
<evidence type="ECO:0000313" key="6">
    <source>
        <dbReference type="EMBL" id="TXL68290.1"/>
    </source>
</evidence>
<dbReference type="GO" id="GO:0102208">
    <property type="term" value="F:2-polyprenyl-6-hydroxyphenol methylase activity"/>
    <property type="evidence" value="ECO:0007669"/>
    <property type="project" value="UniProtKB-EC"/>
</dbReference>
<dbReference type="CDD" id="cd02440">
    <property type="entry name" value="AdoMet_MTases"/>
    <property type="match status" value="1"/>
</dbReference>
<dbReference type="FunFam" id="3.40.50.150:FF:000028">
    <property type="entry name" value="Ubiquinone biosynthesis O-methyltransferase"/>
    <property type="match status" value="1"/>
</dbReference>
<sequence>MAARRTVAWKSRWSAPVRVADTGSGSASAGPSGETPLRRGFFSSSRIGFVTADTAHSDQAAPANADPAELAKFSALASRWWDPESEFKPLHQINPLRLDWIDRLAPLKGRRVVDIGCGGGILAESMAGRGAEVLGIDLADRPLKVAELHALESGAQVSYRRISAEALAAEQPGSFDTVTCMEMLEHVPDPESTVRACAQLAKPGGWLFFSTINRNPKSFLFAIVGAEYVLRLLPRGTHEYGKFIKPSELAAAIRRCGLETVEMTGLTYNPITQIYALDPKDVSVNYAIAVRKPG</sequence>
<evidence type="ECO:0000256" key="3">
    <source>
        <dbReference type="ARBA" id="ARBA00022688"/>
    </source>
</evidence>
<keyword evidence="7" id="KW-1185">Reference proteome</keyword>
<comment type="function">
    <text evidence="5">O-methyltransferase that catalyzes the 2 O-methylation steps in the ubiquinone biosynthetic pathway.</text>
</comment>
<comment type="caution">
    <text evidence="6">The sequence shown here is derived from an EMBL/GenBank/DDBJ whole genome shotgun (WGS) entry which is preliminary data.</text>
</comment>
<organism evidence="6 7">
    <name type="scientific">Zeimonas arvi</name>
    <dbReference type="NCBI Taxonomy" id="2498847"/>
    <lineage>
        <taxon>Bacteria</taxon>
        <taxon>Pseudomonadati</taxon>
        <taxon>Pseudomonadota</taxon>
        <taxon>Betaproteobacteria</taxon>
        <taxon>Burkholderiales</taxon>
        <taxon>Burkholderiaceae</taxon>
        <taxon>Zeimonas</taxon>
    </lineage>
</organism>
<dbReference type="EC" id="2.1.1.64" evidence="5"/>
<feature type="binding site" evidence="5">
    <location>
        <position position="116"/>
    </location>
    <ligand>
        <name>S-adenosyl-L-methionine</name>
        <dbReference type="ChEBI" id="CHEBI:59789"/>
    </ligand>
</feature>
<comment type="similarity">
    <text evidence="5">Belongs to the methyltransferase superfamily. UbiG/COQ3 family.</text>
</comment>
<comment type="pathway">
    <text evidence="5">Cofactor biosynthesis; ubiquinone biosynthesis.</text>
</comment>
<dbReference type="GO" id="GO:0010420">
    <property type="term" value="F:polyprenyldihydroxybenzoate methyltransferase activity"/>
    <property type="evidence" value="ECO:0007669"/>
    <property type="project" value="InterPro"/>
</dbReference>
<keyword evidence="4 5" id="KW-0949">S-adenosyl-L-methionine</keyword>
<dbReference type="AlphaFoldDB" id="A0A5C8P449"/>
<accession>A0A5C8P449</accession>
<dbReference type="OrthoDB" id="9801538at2"/>
<comment type="catalytic activity">
    <reaction evidence="5">
        <text>a 3-(all-trans-polyprenyl)benzene-1,2-diol + S-adenosyl-L-methionine = a 2-methoxy-6-(all-trans-polyprenyl)phenol + S-adenosyl-L-homocysteine + H(+)</text>
        <dbReference type="Rhea" id="RHEA:31411"/>
        <dbReference type="Rhea" id="RHEA-COMP:9550"/>
        <dbReference type="Rhea" id="RHEA-COMP:9551"/>
        <dbReference type="ChEBI" id="CHEBI:15378"/>
        <dbReference type="ChEBI" id="CHEBI:57856"/>
        <dbReference type="ChEBI" id="CHEBI:59789"/>
        <dbReference type="ChEBI" id="CHEBI:62729"/>
        <dbReference type="ChEBI" id="CHEBI:62731"/>
        <dbReference type="EC" id="2.1.1.222"/>
    </reaction>
</comment>
<feature type="binding site" evidence="5">
    <location>
        <position position="181"/>
    </location>
    <ligand>
        <name>S-adenosyl-L-methionine</name>
        <dbReference type="ChEBI" id="CHEBI:59789"/>
    </ligand>
</feature>
<dbReference type="SUPFAM" id="SSF53335">
    <property type="entry name" value="S-adenosyl-L-methionine-dependent methyltransferases"/>
    <property type="match status" value="1"/>
</dbReference>
<gene>
    <name evidence="5 6" type="primary">ubiG</name>
    <name evidence="6" type="ORF">FHP08_00945</name>
</gene>
<dbReference type="NCBIfam" id="TIGR01983">
    <property type="entry name" value="UbiG"/>
    <property type="match status" value="1"/>
</dbReference>
<dbReference type="PANTHER" id="PTHR43464">
    <property type="entry name" value="METHYLTRANSFERASE"/>
    <property type="match status" value="1"/>
</dbReference>
<dbReference type="PANTHER" id="PTHR43464:SF19">
    <property type="entry name" value="UBIQUINONE BIOSYNTHESIS O-METHYLTRANSFERASE, MITOCHONDRIAL"/>
    <property type="match status" value="1"/>
</dbReference>
<name>A0A5C8P449_9BURK</name>
<dbReference type="Pfam" id="PF13489">
    <property type="entry name" value="Methyltransf_23"/>
    <property type="match status" value="1"/>
</dbReference>
<dbReference type="HAMAP" id="MF_00472">
    <property type="entry name" value="UbiG"/>
    <property type="match status" value="1"/>
</dbReference>
<keyword evidence="3 5" id="KW-0831">Ubiquinone biosynthesis</keyword>
<dbReference type="Proteomes" id="UP000321548">
    <property type="component" value="Unassembled WGS sequence"/>
</dbReference>
<feature type="binding site" evidence="5">
    <location>
        <position position="137"/>
    </location>
    <ligand>
        <name>S-adenosyl-L-methionine</name>
        <dbReference type="ChEBI" id="CHEBI:59789"/>
    </ligand>
</feature>
<evidence type="ECO:0000256" key="1">
    <source>
        <dbReference type="ARBA" id="ARBA00022603"/>
    </source>
</evidence>
<dbReference type="EMBL" id="VDUY01000001">
    <property type="protein sequence ID" value="TXL68290.1"/>
    <property type="molecule type" value="Genomic_DNA"/>
</dbReference>
<dbReference type="Gene3D" id="3.40.50.150">
    <property type="entry name" value="Vaccinia Virus protein VP39"/>
    <property type="match status" value="1"/>
</dbReference>
<protein>
    <recommendedName>
        <fullName evidence="5">Ubiquinone biosynthesis O-methyltransferase</fullName>
    </recommendedName>
    <alternativeName>
        <fullName evidence="5">2-polyprenyl-6-hydroxyphenol methylase</fullName>
        <ecNumber evidence="5">2.1.1.222</ecNumber>
    </alternativeName>
    <alternativeName>
        <fullName evidence="5">3-demethylubiquinone 3-O-methyltransferase</fullName>
        <ecNumber evidence="5">2.1.1.64</ecNumber>
    </alternativeName>
</protein>
<dbReference type="GO" id="GO:0061542">
    <property type="term" value="F:3-demethylubiquinol 3-O-methyltransferase activity"/>
    <property type="evidence" value="ECO:0007669"/>
    <property type="project" value="UniProtKB-UniRule"/>
</dbReference>
<evidence type="ECO:0000256" key="5">
    <source>
        <dbReference type="HAMAP-Rule" id="MF_00472"/>
    </source>
</evidence>
<evidence type="ECO:0000256" key="4">
    <source>
        <dbReference type="ARBA" id="ARBA00022691"/>
    </source>
</evidence>
<reference evidence="6 7" key="1">
    <citation type="submission" date="2019-06" db="EMBL/GenBank/DDBJ databases">
        <title>Quisquiliibacterium sp. nov., isolated from a maize field.</title>
        <authorList>
            <person name="Lin S.-Y."/>
            <person name="Tsai C.-F."/>
            <person name="Young C.-C."/>
        </authorList>
    </citation>
    <scope>NUCLEOTIDE SEQUENCE [LARGE SCALE GENOMIC DNA]</scope>
    <source>
        <strain evidence="6 7">CC-CFT501</strain>
    </source>
</reference>
<feature type="binding site" evidence="5">
    <location>
        <position position="97"/>
    </location>
    <ligand>
        <name>S-adenosyl-L-methionine</name>
        <dbReference type="ChEBI" id="CHEBI:59789"/>
    </ligand>
</feature>
<comment type="catalytic activity">
    <reaction evidence="5">
        <text>a 3-demethylubiquinol + S-adenosyl-L-methionine = a ubiquinol + S-adenosyl-L-homocysteine + H(+)</text>
        <dbReference type="Rhea" id="RHEA:44380"/>
        <dbReference type="Rhea" id="RHEA-COMP:9566"/>
        <dbReference type="Rhea" id="RHEA-COMP:10914"/>
        <dbReference type="ChEBI" id="CHEBI:15378"/>
        <dbReference type="ChEBI" id="CHEBI:17976"/>
        <dbReference type="ChEBI" id="CHEBI:57856"/>
        <dbReference type="ChEBI" id="CHEBI:59789"/>
        <dbReference type="ChEBI" id="CHEBI:84422"/>
        <dbReference type="EC" id="2.1.1.64"/>
    </reaction>
</comment>
<evidence type="ECO:0000256" key="2">
    <source>
        <dbReference type="ARBA" id="ARBA00022679"/>
    </source>
</evidence>
<dbReference type="UniPathway" id="UPA00232"/>